<dbReference type="Pfam" id="PF13637">
    <property type="entry name" value="Ank_4"/>
    <property type="match status" value="1"/>
</dbReference>
<feature type="repeat" description="ANK" evidence="2">
    <location>
        <begin position="845"/>
        <end position="877"/>
    </location>
</feature>
<evidence type="ECO:0000313" key="5">
    <source>
        <dbReference type="EMBL" id="KOS36373.1"/>
    </source>
</evidence>
<dbReference type="Pfam" id="PF24883">
    <property type="entry name" value="NPHP3_N"/>
    <property type="match status" value="1"/>
</dbReference>
<dbReference type="InterPro" id="IPR052391">
    <property type="entry name" value="E3_Ligase-Neurotoxin"/>
</dbReference>
<dbReference type="InterPro" id="IPR027417">
    <property type="entry name" value="P-loop_NTPase"/>
</dbReference>
<dbReference type="AlphaFoldDB" id="A0A0M9W9K1"/>
<dbReference type="PROSITE" id="PS50297">
    <property type="entry name" value="ANK_REP_REGION"/>
    <property type="match status" value="11"/>
</dbReference>
<feature type="repeat" description="ANK" evidence="2">
    <location>
        <begin position="911"/>
        <end position="943"/>
    </location>
</feature>
<organism evidence="5 6">
    <name type="scientific">Penicillium nordicum</name>
    <dbReference type="NCBI Taxonomy" id="229535"/>
    <lineage>
        <taxon>Eukaryota</taxon>
        <taxon>Fungi</taxon>
        <taxon>Dikarya</taxon>
        <taxon>Ascomycota</taxon>
        <taxon>Pezizomycotina</taxon>
        <taxon>Eurotiomycetes</taxon>
        <taxon>Eurotiomycetidae</taxon>
        <taxon>Eurotiales</taxon>
        <taxon>Aspergillaceae</taxon>
        <taxon>Penicillium</taxon>
    </lineage>
</organism>
<dbReference type="Gene3D" id="3.40.50.300">
    <property type="entry name" value="P-loop containing nucleotide triphosphate hydrolases"/>
    <property type="match status" value="1"/>
</dbReference>
<sequence length="1086" mass="120986">MERAQNFDGSFKSNAHLLNGNKFYGPVSFSATGERDENHKASTQNNSMSESPTRVHDKIDGMFGPGQGGILNWDECLQSLAFNESNDRERHIEPQSAGTCEWLMKSPEYLRWVDEHGLLLIRGKAGCGKSTLLKFALGQQTEAAAPLGSIVLSFFFYASGTELQSSTLGFFRSLLLQLLDQDEYSRPEFMKICRKYCKPREKLQLKWQQVELEAHFQKLVVDCSSRRKILIFVDALDECNDKDRDRLIGFLHGLRGQINSRLNRPGICVTCRPYPDGQIKAEFQVRLEEENQDDIESFVEDKLRLPDESVTDTNELKRALLGKADGLFLWLVLVIERIHHMSGKGLSLRRIKSELLECPQELDRLYEGLLGDIQDDELLEACTLFQWICFSIRSLSLDELRIAMTVHLSGSKGSLREYEDGDNPQLIPSEAKMRKRMIHLSRGLVDVGSAKLGDDKAIVGFHHDTIRAFMLRKGLSYLNGRLHEPRSLTQIASVQLANTCLQYLSTEEICLACQEKEILLRERFQFLGYAATCWVSHAVTAERENLGEEIAWPTETILDVWINTCKSLENSSSETATEGTSLMHIAAEFGLEKLAKRILCTDQKVSTISSHGKLGMSDTSKSVARDSAMKTTRTSGQVKVNTMPIRTRKLQLNTKEETGSRRKSNTSAKEARDRVMGSDTVKVDRGGTRDIAKMGLKTVGGRGECLVNAQNKRGDSPLHLAAEHGFLGMVILLCQWGSRTTNPNCDGRTPLFRASHNGHLEIVKFLYEHGADVHMATKDGCTPLDIASYSGHLEVVKFLYEHKADDHTATNGGDTPLYGASQSGHLEVVKFLYEHGADVHTATNGGYTPLYGASYSGHLEVVKFLYEHGADVHTAIKDGDTPLYGASESGHLEVVKLLYEHGADVYTATKDGYTPLYTASRWGQLEVVKFLYEHGADVHTATKDGYTPLYGASESGQLEVVKLLYEHGADVHTATKDGDTPLYTASYLGYLEVVKFLYDHGANTDIHTATKDGWTPLHAASYSGHLEVIKFLYDHGANTDIHTATKDGWTPLHAASYSGHLEVIKFLYDHGANTDIHTATKIGWTV</sequence>
<dbReference type="Pfam" id="PF12796">
    <property type="entry name" value="Ank_2"/>
    <property type="match status" value="4"/>
</dbReference>
<feature type="region of interest" description="Disordered" evidence="3">
    <location>
        <begin position="29"/>
        <end position="54"/>
    </location>
</feature>
<dbReference type="InterPro" id="IPR002110">
    <property type="entry name" value="Ankyrin_rpt"/>
</dbReference>
<evidence type="ECO:0000256" key="1">
    <source>
        <dbReference type="ARBA" id="ARBA00022737"/>
    </source>
</evidence>
<comment type="caution">
    <text evidence="5">The sequence shown here is derived from an EMBL/GenBank/DDBJ whole genome shotgun (WGS) entry which is preliminary data.</text>
</comment>
<dbReference type="PRINTS" id="PR01415">
    <property type="entry name" value="ANKYRIN"/>
</dbReference>
<dbReference type="SUPFAM" id="SSF52540">
    <property type="entry name" value="P-loop containing nucleoside triphosphate hydrolases"/>
    <property type="match status" value="1"/>
</dbReference>
<dbReference type="InterPro" id="IPR056884">
    <property type="entry name" value="NPHP3-like_N"/>
</dbReference>
<protein>
    <recommendedName>
        <fullName evidence="4">Nephrocystin 3-like N-terminal domain-containing protein</fullName>
    </recommendedName>
</protein>
<dbReference type="PROSITE" id="PS50088">
    <property type="entry name" value="ANK_REPEAT"/>
    <property type="match status" value="11"/>
</dbReference>
<dbReference type="OrthoDB" id="4357834at2759"/>
<feature type="repeat" description="ANK" evidence="2">
    <location>
        <begin position="944"/>
        <end position="976"/>
    </location>
</feature>
<dbReference type="Proteomes" id="UP000037696">
    <property type="component" value="Unassembled WGS sequence"/>
</dbReference>
<feature type="compositionally biased region" description="Polar residues" evidence="3">
    <location>
        <begin position="41"/>
        <end position="52"/>
    </location>
</feature>
<dbReference type="Pfam" id="PF00023">
    <property type="entry name" value="Ank"/>
    <property type="match status" value="1"/>
</dbReference>
<feature type="repeat" description="ANK" evidence="2">
    <location>
        <begin position="746"/>
        <end position="778"/>
    </location>
</feature>
<keyword evidence="2" id="KW-0040">ANK repeat</keyword>
<feature type="compositionally biased region" description="Basic and acidic residues" evidence="3">
    <location>
        <begin position="669"/>
        <end position="682"/>
    </location>
</feature>
<feature type="domain" description="Nephrocystin 3-like N-terminal" evidence="4">
    <location>
        <begin position="98"/>
        <end position="272"/>
    </location>
</feature>
<feature type="repeat" description="ANK" evidence="2">
    <location>
        <begin position="1012"/>
        <end position="1044"/>
    </location>
</feature>
<dbReference type="EMBL" id="LHQQ01000475">
    <property type="protein sequence ID" value="KOS36373.1"/>
    <property type="molecule type" value="Genomic_DNA"/>
</dbReference>
<keyword evidence="1" id="KW-0677">Repeat</keyword>
<feature type="region of interest" description="Disordered" evidence="3">
    <location>
        <begin position="610"/>
        <end position="636"/>
    </location>
</feature>
<name>A0A0M9W9K1_9EURO</name>
<feature type="region of interest" description="Disordered" evidence="3">
    <location>
        <begin position="653"/>
        <end position="682"/>
    </location>
</feature>
<evidence type="ECO:0000256" key="2">
    <source>
        <dbReference type="PROSITE-ProRule" id="PRU00023"/>
    </source>
</evidence>
<dbReference type="SUPFAM" id="SSF48403">
    <property type="entry name" value="Ankyrin repeat"/>
    <property type="match status" value="1"/>
</dbReference>
<keyword evidence="6" id="KW-1185">Reference proteome</keyword>
<dbReference type="STRING" id="229535.A0A0M9W9K1"/>
<feature type="repeat" description="ANK" evidence="2">
    <location>
        <begin position="977"/>
        <end position="1009"/>
    </location>
</feature>
<evidence type="ECO:0000259" key="4">
    <source>
        <dbReference type="Pfam" id="PF24883"/>
    </source>
</evidence>
<feature type="non-terminal residue" evidence="5">
    <location>
        <position position="1086"/>
    </location>
</feature>
<dbReference type="PANTHER" id="PTHR24133:SF40">
    <property type="entry name" value="ANKYRIN REPEAT DOMAIN 44"/>
    <property type="match status" value="1"/>
</dbReference>
<feature type="repeat" description="ANK" evidence="2">
    <location>
        <begin position="779"/>
        <end position="811"/>
    </location>
</feature>
<accession>A0A0M9W9K1</accession>
<evidence type="ECO:0000256" key="3">
    <source>
        <dbReference type="SAM" id="MobiDB-lite"/>
    </source>
</evidence>
<proteinExistence type="predicted"/>
<feature type="repeat" description="ANK" evidence="2">
    <location>
        <begin position="713"/>
        <end position="745"/>
    </location>
</feature>
<gene>
    <name evidence="5" type="ORF">ACN38_g12890</name>
</gene>
<dbReference type="SMART" id="SM00248">
    <property type="entry name" value="ANK"/>
    <property type="match status" value="12"/>
</dbReference>
<feature type="repeat" description="ANK" evidence="2">
    <location>
        <begin position="1047"/>
        <end position="1079"/>
    </location>
</feature>
<dbReference type="PANTHER" id="PTHR24133">
    <property type="entry name" value="ANKYRIN DOMAIN-CONTAINING"/>
    <property type="match status" value="1"/>
</dbReference>
<dbReference type="InterPro" id="IPR036770">
    <property type="entry name" value="Ankyrin_rpt-contain_sf"/>
</dbReference>
<evidence type="ECO:0000313" key="6">
    <source>
        <dbReference type="Proteomes" id="UP000037696"/>
    </source>
</evidence>
<feature type="repeat" description="ANK" evidence="2">
    <location>
        <begin position="878"/>
        <end position="910"/>
    </location>
</feature>
<dbReference type="Gene3D" id="1.25.40.20">
    <property type="entry name" value="Ankyrin repeat-containing domain"/>
    <property type="match status" value="3"/>
</dbReference>
<feature type="repeat" description="ANK" evidence="2">
    <location>
        <begin position="812"/>
        <end position="844"/>
    </location>
</feature>
<reference evidence="5 6" key="1">
    <citation type="submission" date="2015-08" db="EMBL/GenBank/DDBJ databases">
        <title>Genome sequencing of Penicillium nordicum.</title>
        <authorList>
            <person name="Nguyen H.D."/>
            <person name="Seifert K.A."/>
        </authorList>
    </citation>
    <scope>NUCLEOTIDE SEQUENCE [LARGE SCALE GENOMIC DNA]</scope>
    <source>
        <strain evidence="5 6">DAOMC 185683</strain>
    </source>
</reference>